<keyword evidence="7 11" id="KW-1133">Transmembrane helix</keyword>
<feature type="domain" description="ArnT-like N-terminal" evidence="12">
    <location>
        <begin position="17"/>
        <end position="248"/>
    </location>
</feature>
<dbReference type="EMBL" id="JADJIB010000004">
    <property type="protein sequence ID" value="MBK7273802.1"/>
    <property type="molecule type" value="Genomic_DNA"/>
</dbReference>
<keyword evidence="4" id="KW-0328">Glycosyltransferase</keyword>
<evidence type="ECO:0000259" key="12">
    <source>
        <dbReference type="Pfam" id="PF02366"/>
    </source>
</evidence>
<evidence type="ECO:0000313" key="16">
    <source>
        <dbReference type="Proteomes" id="UP000718281"/>
    </source>
</evidence>
<evidence type="ECO:0000256" key="8">
    <source>
        <dbReference type="ARBA" id="ARBA00023136"/>
    </source>
</evidence>
<dbReference type="GO" id="GO:0016020">
    <property type="term" value="C:membrane"/>
    <property type="evidence" value="ECO:0007669"/>
    <property type="project" value="InterPro"/>
</dbReference>
<dbReference type="Proteomes" id="UP000726105">
    <property type="component" value="Unassembled WGS sequence"/>
</dbReference>
<dbReference type="GO" id="GO:0000030">
    <property type="term" value="F:mannosyltransferase activity"/>
    <property type="evidence" value="ECO:0007669"/>
    <property type="project" value="InterPro"/>
</dbReference>
<dbReference type="PANTHER" id="PTHR10050">
    <property type="entry name" value="DOLICHYL-PHOSPHATE-MANNOSE--PROTEIN MANNOSYLTRANSFERASE"/>
    <property type="match status" value="1"/>
</dbReference>
<evidence type="ECO:0000313" key="13">
    <source>
        <dbReference type="EMBL" id="MBK6299579.1"/>
    </source>
</evidence>
<dbReference type="EMBL" id="JADIXZ010000001">
    <property type="protein sequence ID" value="MBK6299579.1"/>
    <property type="molecule type" value="Genomic_DNA"/>
</dbReference>
<dbReference type="InterPro" id="IPR027005">
    <property type="entry name" value="PMT-like"/>
</dbReference>
<evidence type="ECO:0000256" key="7">
    <source>
        <dbReference type="ARBA" id="ARBA00022989"/>
    </source>
</evidence>
<comment type="similarity">
    <text evidence="3">Belongs to the glycosyltransferase 39 family.</text>
</comment>
<comment type="subcellular location">
    <subcellularLocation>
        <location evidence="1">Endomembrane system</location>
        <topology evidence="1">Multi-pass membrane protein</topology>
    </subcellularLocation>
</comment>
<evidence type="ECO:0000313" key="17">
    <source>
        <dbReference type="Proteomes" id="UP000726105"/>
    </source>
</evidence>
<feature type="transmembrane region" description="Helical" evidence="11">
    <location>
        <begin position="415"/>
        <end position="435"/>
    </location>
</feature>
<gene>
    <name evidence="13" type="ORF">IPF40_00520</name>
    <name evidence="14" type="ORF">IPI13_11760</name>
    <name evidence="15" type="ORF">IPP00_09045</name>
</gene>
<feature type="transmembrane region" description="Helical" evidence="11">
    <location>
        <begin position="188"/>
        <end position="217"/>
    </location>
</feature>
<keyword evidence="6 11" id="KW-0812">Transmembrane</keyword>
<evidence type="ECO:0000256" key="5">
    <source>
        <dbReference type="ARBA" id="ARBA00022679"/>
    </source>
</evidence>
<dbReference type="Pfam" id="PF02366">
    <property type="entry name" value="PMT"/>
    <property type="match status" value="1"/>
</dbReference>
<dbReference type="EMBL" id="JADKGK010000020">
    <property type="protein sequence ID" value="MBL0004111.1"/>
    <property type="molecule type" value="Genomic_DNA"/>
</dbReference>
<dbReference type="AlphaFoldDB" id="A0A934X316"/>
<feature type="transmembrane region" description="Helical" evidence="11">
    <location>
        <begin position="336"/>
        <end position="353"/>
    </location>
</feature>
<reference evidence="16 17" key="1">
    <citation type="submission" date="2020-10" db="EMBL/GenBank/DDBJ databases">
        <title>Connecting structure to function with the recovery of over 1000 high-quality activated sludge metagenome-assembled genomes encoding full-length rRNA genes using long-read sequencing.</title>
        <authorList>
            <person name="Singleton C.M."/>
            <person name="Petriglieri F."/>
            <person name="Kristensen J.M."/>
            <person name="Kirkegaard R.H."/>
            <person name="Michaelsen T.Y."/>
            <person name="Andersen M.H."/>
            <person name="Karst S.M."/>
            <person name="Dueholm M.S."/>
            <person name="Nielsen P.H."/>
            <person name="Albertsen M."/>
        </authorList>
    </citation>
    <scope>NUCLEOTIDE SEQUENCE [LARGE SCALE GENOMIC DNA]</scope>
    <source>
        <strain evidence="13">AalE_18-Q3-R2-46_BAT3C.188</strain>
        <strain evidence="14">Ega_18-Q3-R5-49_MAXAC.001</strain>
        <strain evidence="15">Ribe_18-Q3-R11-54_MAXAC.001</strain>
    </source>
</reference>
<sequence>MMIHRVGRAWLAPGAAFVLALVLRMVDLGRVKALVFDEAYYVPQAWSLLNYGIERKFAKDGQSVFVSGDFAGAFTSGGDFTVHPPLGKWLIALGETAGASQPWTWRISAAVAGALIAALVAAMAIHLTRSSWWGGFGGVLLAVEGTSLVEGRTGILDTFLTLFVVAGAAAALMDRDDPTPGRFRRWRLAAAVCLGLATGVKFSGAVFLVVFILLAIAWDVRRRPLSAARSIGVAARTLVTISVPAAAAYTLSWAGWFLSPDGHGRDGSDGLLMNWIHNQTDMLALGGAISSAHHWQSGPWAWLIQWRPTMFYVVTAPCEGTTGTCSQTITSLGTVPIWWVGIVALVGLGWLLARHRDRDAAFILAFFAAGYLPWWFLTNRTIYAFYTVTIAPFVILAIVLCLYRLQRSQAHRRVLAQPAALLLLAAAIAWLWLYWPVYIGIPIPQGESARLLFWEGWQ</sequence>
<feature type="transmembrane region" description="Helical" evidence="11">
    <location>
        <begin position="360"/>
        <end position="377"/>
    </location>
</feature>
<protein>
    <recommendedName>
        <fullName evidence="9">Polyprenol-phosphate-mannose--protein mannosyltransferase</fullName>
    </recommendedName>
    <alternativeName>
        <fullName evidence="10">Protein O-mannosyltransferase</fullName>
    </alternativeName>
</protein>
<evidence type="ECO:0000256" key="9">
    <source>
        <dbReference type="ARBA" id="ARBA00093617"/>
    </source>
</evidence>
<evidence type="ECO:0000256" key="2">
    <source>
        <dbReference type="ARBA" id="ARBA00004922"/>
    </source>
</evidence>
<evidence type="ECO:0000256" key="11">
    <source>
        <dbReference type="SAM" id="Phobius"/>
    </source>
</evidence>
<dbReference type="GO" id="GO:0006493">
    <property type="term" value="P:protein O-linked glycosylation"/>
    <property type="evidence" value="ECO:0007669"/>
    <property type="project" value="InterPro"/>
</dbReference>
<evidence type="ECO:0000256" key="6">
    <source>
        <dbReference type="ARBA" id="ARBA00022692"/>
    </source>
</evidence>
<dbReference type="GO" id="GO:0012505">
    <property type="term" value="C:endomembrane system"/>
    <property type="evidence" value="ECO:0007669"/>
    <property type="project" value="UniProtKB-SubCell"/>
</dbReference>
<feature type="transmembrane region" description="Helical" evidence="11">
    <location>
        <begin position="154"/>
        <end position="173"/>
    </location>
</feature>
<proteinExistence type="inferred from homology"/>
<dbReference type="PANTHER" id="PTHR10050:SF46">
    <property type="entry name" value="PROTEIN O-MANNOSYL-TRANSFERASE 2"/>
    <property type="match status" value="1"/>
</dbReference>
<comment type="pathway">
    <text evidence="2">Protein modification; protein glycosylation.</text>
</comment>
<evidence type="ECO:0000256" key="3">
    <source>
        <dbReference type="ARBA" id="ARBA00007222"/>
    </source>
</evidence>
<keyword evidence="8 11" id="KW-0472">Membrane</keyword>
<comment type="caution">
    <text evidence="13">The sequence shown here is derived from an EMBL/GenBank/DDBJ whole genome shotgun (WGS) entry which is preliminary data.</text>
</comment>
<evidence type="ECO:0000313" key="14">
    <source>
        <dbReference type="EMBL" id="MBK7273802.1"/>
    </source>
</evidence>
<name>A0A934X316_9MICO</name>
<dbReference type="Proteomes" id="UP000718281">
    <property type="component" value="Unassembled WGS sequence"/>
</dbReference>
<keyword evidence="5" id="KW-0808">Transferase</keyword>
<evidence type="ECO:0000256" key="10">
    <source>
        <dbReference type="ARBA" id="ARBA00093644"/>
    </source>
</evidence>
<feature type="transmembrane region" description="Helical" evidence="11">
    <location>
        <begin position="238"/>
        <end position="258"/>
    </location>
</feature>
<accession>A0A934X316</accession>
<dbReference type="InterPro" id="IPR003342">
    <property type="entry name" value="ArnT-like_N"/>
</dbReference>
<feature type="transmembrane region" description="Helical" evidence="11">
    <location>
        <begin position="383"/>
        <end position="403"/>
    </location>
</feature>
<evidence type="ECO:0000256" key="4">
    <source>
        <dbReference type="ARBA" id="ARBA00022676"/>
    </source>
</evidence>
<dbReference type="Proteomes" id="UP000886632">
    <property type="component" value="Unassembled WGS sequence"/>
</dbReference>
<organism evidence="13 16">
    <name type="scientific">Candidatus Phosphoribacter hodrii</name>
    <dbReference type="NCBI Taxonomy" id="2953743"/>
    <lineage>
        <taxon>Bacteria</taxon>
        <taxon>Bacillati</taxon>
        <taxon>Actinomycetota</taxon>
        <taxon>Actinomycetes</taxon>
        <taxon>Micrococcales</taxon>
        <taxon>Dermatophilaceae</taxon>
        <taxon>Candidatus Phosphoribacter</taxon>
    </lineage>
</organism>
<feature type="transmembrane region" description="Helical" evidence="11">
    <location>
        <begin position="103"/>
        <end position="125"/>
    </location>
</feature>
<evidence type="ECO:0000256" key="1">
    <source>
        <dbReference type="ARBA" id="ARBA00004127"/>
    </source>
</evidence>
<evidence type="ECO:0000313" key="15">
    <source>
        <dbReference type="EMBL" id="MBL0004111.1"/>
    </source>
</evidence>